<evidence type="ECO:0000313" key="5">
    <source>
        <dbReference type="Proteomes" id="UP000678393"/>
    </source>
</evidence>
<keyword evidence="1" id="KW-0863">Zinc-finger</keyword>
<dbReference type="AlphaFoldDB" id="A0A8S3ZYY3"/>
<accession>A0A8S3ZYY3</accession>
<evidence type="ECO:0000256" key="1">
    <source>
        <dbReference type="PROSITE-ProRule" id="PRU00042"/>
    </source>
</evidence>
<feature type="compositionally biased region" description="Low complexity" evidence="2">
    <location>
        <begin position="256"/>
        <end position="268"/>
    </location>
</feature>
<dbReference type="InterPro" id="IPR036236">
    <property type="entry name" value="Znf_C2H2_sf"/>
</dbReference>
<feature type="region of interest" description="Disordered" evidence="2">
    <location>
        <begin position="136"/>
        <end position="197"/>
    </location>
</feature>
<dbReference type="PROSITE" id="PS00028">
    <property type="entry name" value="ZINC_FINGER_C2H2_1"/>
    <property type="match status" value="1"/>
</dbReference>
<dbReference type="SMART" id="SM00355">
    <property type="entry name" value="ZnF_C2H2"/>
    <property type="match status" value="2"/>
</dbReference>
<feature type="compositionally biased region" description="Low complexity" evidence="2">
    <location>
        <begin position="174"/>
        <end position="190"/>
    </location>
</feature>
<dbReference type="InterPro" id="IPR013087">
    <property type="entry name" value="Znf_C2H2_type"/>
</dbReference>
<dbReference type="OrthoDB" id="6152405at2759"/>
<comment type="caution">
    <text evidence="4">The sequence shown here is derived from an EMBL/GenBank/DDBJ whole genome shotgun (WGS) entry which is preliminary data.</text>
</comment>
<dbReference type="PROSITE" id="PS50157">
    <property type="entry name" value="ZINC_FINGER_C2H2_2"/>
    <property type="match status" value="1"/>
</dbReference>
<feature type="domain" description="C2H2-type" evidence="3">
    <location>
        <begin position="343"/>
        <end position="370"/>
    </location>
</feature>
<dbReference type="SUPFAM" id="SSF57667">
    <property type="entry name" value="beta-beta-alpha zinc fingers"/>
    <property type="match status" value="1"/>
</dbReference>
<protein>
    <recommendedName>
        <fullName evidence="3">C2H2-type domain-containing protein</fullName>
    </recommendedName>
</protein>
<name>A0A8S3ZYY3_9EUPU</name>
<reference evidence="4" key="1">
    <citation type="submission" date="2021-04" db="EMBL/GenBank/DDBJ databases">
        <authorList>
            <consortium name="Molecular Ecology Group"/>
        </authorList>
    </citation>
    <scope>NUCLEOTIDE SEQUENCE</scope>
</reference>
<feature type="region of interest" description="Disordered" evidence="2">
    <location>
        <begin position="256"/>
        <end position="329"/>
    </location>
</feature>
<sequence length="413" mass="45529">MLVVTEAMNSESANKFISALVKALQTLCHGYVEFNDGIEIIGHIYLNIDSGSSFDYVVKEKLCKNAENSTMFVSKSFQAVPPSDECLPRKDRDDEHSAFEDASMSPTSGTLRLQSAITSISNVLSGAHENIKPRIMEHSSHHSSLQNTGKRKKEHNGNYNSMQPPLKYTTLQTSSSSSSSSVYFGSGQSSKHATDRNHAEHFSNASHAEFFGADSNQGPDDEDDLHLDVTFVKEEYESQRSRGVSVSAASRLSQDLSSNSSSMLHDGSSGSGALGYSSSHHPLPQQFASGTAGNMGSLNPAFQDTSQVDMDQHGGPRPPNPRNKTAEDDRPTFQVPAVPVKYFRCPVCNIIIRHKNNIKRHMRRHNGDVFTCPFCDSTQTCRWQLERHLEAKHFIKSENSLSGEDVPFIGENL</sequence>
<dbReference type="Gene3D" id="3.30.160.60">
    <property type="entry name" value="Classic Zinc Finger"/>
    <property type="match status" value="1"/>
</dbReference>
<dbReference type="EMBL" id="CAJHNH020006179">
    <property type="protein sequence ID" value="CAG5133398.1"/>
    <property type="molecule type" value="Genomic_DNA"/>
</dbReference>
<feature type="region of interest" description="Disordered" evidence="2">
    <location>
        <begin position="83"/>
        <end position="106"/>
    </location>
</feature>
<keyword evidence="1" id="KW-0862">Zinc</keyword>
<evidence type="ECO:0000259" key="3">
    <source>
        <dbReference type="PROSITE" id="PS50157"/>
    </source>
</evidence>
<feature type="compositionally biased region" description="Basic and acidic residues" evidence="2">
    <location>
        <begin position="86"/>
        <end position="99"/>
    </location>
</feature>
<feature type="compositionally biased region" description="Polar residues" evidence="2">
    <location>
        <begin position="157"/>
        <end position="173"/>
    </location>
</feature>
<gene>
    <name evidence="4" type="ORF">CUNI_LOCUS18956</name>
</gene>
<proteinExistence type="predicted"/>
<dbReference type="Proteomes" id="UP000678393">
    <property type="component" value="Unassembled WGS sequence"/>
</dbReference>
<keyword evidence="1" id="KW-0479">Metal-binding</keyword>
<evidence type="ECO:0000256" key="2">
    <source>
        <dbReference type="SAM" id="MobiDB-lite"/>
    </source>
</evidence>
<dbReference type="GO" id="GO:0008270">
    <property type="term" value="F:zinc ion binding"/>
    <property type="evidence" value="ECO:0007669"/>
    <property type="project" value="UniProtKB-KW"/>
</dbReference>
<keyword evidence="5" id="KW-1185">Reference proteome</keyword>
<organism evidence="4 5">
    <name type="scientific">Candidula unifasciata</name>
    <dbReference type="NCBI Taxonomy" id="100452"/>
    <lineage>
        <taxon>Eukaryota</taxon>
        <taxon>Metazoa</taxon>
        <taxon>Spiralia</taxon>
        <taxon>Lophotrochozoa</taxon>
        <taxon>Mollusca</taxon>
        <taxon>Gastropoda</taxon>
        <taxon>Heterobranchia</taxon>
        <taxon>Euthyneura</taxon>
        <taxon>Panpulmonata</taxon>
        <taxon>Eupulmonata</taxon>
        <taxon>Stylommatophora</taxon>
        <taxon>Helicina</taxon>
        <taxon>Helicoidea</taxon>
        <taxon>Geomitridae</taxon>
        <taxon>Candidula</taxon>
    </lineage>
</organism>
<evidence type="ECO:0000313" key="4">
    <source>
        <dbReference type="EMBL" id="CAG5133398.1"/>
    </source>
</evidence>
<feature type="compositionally biased region" description="Polar residues" evidence="2">
    <location>
        <begin position="286"/>
        <end position="309"/>
    </location>
</feature>